<evidence type="ECO:0000256" key="2">
    <source>
        <dbReference type="SAM" id="MobiDB-lite"/>
    </source>
</evidence>
<gene>
    <name evidence="5" type="ORF">Scep_000394</name>
</gene>
<feature type="domain" description="C2H2-type" evidence="4">
    <location>
        <begin position="196"/>
        <end position="224"/>
    </location>
</feature>
<feature type="region of interest" description="Disordered" evidence="2">
    <location>
        <begin position="112"/>
        <end position="149"/>
    </location>
</feature>
<dbReference type="PANTHER" id="PTHR31681:SF12">
    <property type="entry name" value="C2H2-LIKE ZINC FINGER PROTEIN"/>
    <property type="match status" value="1"/>
</dbReference>
<organism evidence="5 6">
    <name type="scientific">Stephania cephalantha</name>
    <dbReference type="NCBI Taxonomy" id="152367"/>
    <lineage>
        <taxon>Eukaryota</taxon>
        <taxon>Viridiplantae</taxon>
        <taxon>Streptophyta</taxon>
        <taxon>Embryophyta</taxon>
        <taxon>Tracheophyta</taxon>
        <taxon>Spermatophyta</taxon>
        <taxon>Magnoliopsida</taxon>
        <taxon>Ranunculales</taxon>
        <taxon>Menispermaceae</taxon>
        <taxon>Menispermoideae</taxon>
        <taxon>Cissampelideae</taxon>
        <taxon>Stephania</taxon>
    </lineage>
</organism>
<feature type="compositionally biased region" description="Polar residues" evidence="2">
    <location>
        <begin position="115"/>
        <end position="139"/>
    </location>
</feature>
<dbReference type="PANTHER" id="PTHR31681">
    <property type="entry name" value="C2H2-LIKE ZINC FINGER PROTEIN"/>
    <property type="match status" value="1"/>
</dbReference>
<dbReference type="EMBL" id="JBBNAG010000001">
    <property type="protein sequence ID" value="KAK9165203.1"/>
    <property type="molecule type" value="Genomic_DNA"/>
</dbReference>
<feature type="compositionally biased region" description="Low complexity" evidence="2">
    <location>
        <begin position="140"/>
        <end position="149"/>
    </location>
</feature>
<evidence type="ECO:0000256" key="3">
    <source>
        <dbReference type="SAM" id="SignalP"/>
    </source>
</evidence>
<evidence type="ECO:0000256" key="1">
    <source>
        <dbReference type="PROSITE-ProRule" id="PRU00042"/>
    </source>
</evidence>
<comment type="caution">
    <text evidence="5">The sequence shown here is derived from an EMBL/GenBank/DDBJ whole genome shotgun (WGS) entry which is preliminary data.</text>
</comment>
<dbReference type="GO" id="GO:0008270">
    <property type="term" value="F:zinc ion binding"/>
    <property type="evidence" value="ECO:0007669"/>
    <property type="project" value="UniProtKB-KW"/>
</dbReference>
<dbReference type="Gene3D" id="3.90.228.10">
    <property type="match status" value="1"/>
</dbReference>
<dbReference type="Proteomes" id="UP001419268">
    <property type="component" value="Unassembled WGS sequence"/>
</dbReference>
<sequence length="430" mass="46733">MNRGTSGSPTLFLYYFLALLFMTVTAFTPTNPQQHSKSKRNNKSSKQQQKKKQHHPSSWDQIKSLLTCKQVETESPSTKPIVIGYSRLGSSCSSICSFRDVVHSNTRVVHRADNSPESSTVGIQQTGILTRKPLNNNKPSSSSTATTTTLVRSTNGGCSVSSSNSKAMQFRKLSGCYECRTIVDPSRYPSPRTTIRVCSQCGEVFPKIESLELHQSIKHAVSELGTEDSGRNIVEIIFKSSWMKAESPICKIERILKVHNTQRTIQRFEECRDAVKARANANVKKNPRCAADGNELLRFHCTSLTCALGARGSSTLCGAIPGCGVCTVIRHGFSSKGVRTTASSGRAHDGFVGGPGSVGRRAMLVCRVIAGRVKRIADDATAEEDSVAGATSVYDSVAGQSVVYANLEELVVFNPRAILPCFVVIYKAID</sequence>
<feature type="compositionally biased region" description="Basic residues" evidence="2">
    <location>
        <begin position="36"/>
        <end position="55"/>
    </location>
</feature>
<keyword evidence="1" id="KW-0862">Zinc</keyword>
<feature type="region of interest" description="Disordered" evidence="2">
    <location>
        <begin position="30"/>
        <end position="59"/>
    </location>
</feature>
<accession>A0AAP0Q2Y4</accession>
<proteinExistence type="predicted"/>
<evidence type="ECO:0000313" key="6">
    <source>
        <dbReference type="Proteomes" id="UP001419268"/>
    </source>
</evidence>
<name>A0AAP0Q2Y4_9MAGN</name>
<keyword evidence="1" id="KW-0479">Metal-binding</keyword>
<keyword evidence="1" id="KW-0863">Zinc-finger</keyword>
<dbReference type="PROSITE" id="PS50157">
    <property type="entry name" value="ZINC_FINGER_C2H2_2"/>
    <property type="match status" value="1"/>
</dbReference>
<keyword evidence="3" id="KW-0732">Signal</keyword>
<reference evidence="5 6" key="1">
    <citation type="submission" date="2024-01" db="EMBL/GenBank/DDBJ databases">
        <title>Genome assemblies of Stephania.</title>
        <authorList>
            <person name="Yang L."/>
        </authorList>
    </citation>
    <scope>NUCLEOTIDE SEQUENCE [LARGE SCALE GENOMIC DNA]</scope>
    <source>
        <strain evidence="5">JXDWG</strain>
        <tissue evidence="5">Leaf</tissue>
    </source>
</reference>
<dbReference type="SUPFAM" id="SSF56399">
    <property type="entry name" value="ADP-ribosylation"/>
    <property type="match status" value="1"/>
</dbReference>
<evidence type="ECO:0000313" key="5">
    <source>
        <dbReference type="EMBL" id="KAK9165203.1"/>
    </source>
</evidence>
<dbReference type="InterPro" id="IPR013087">
    <property type="entry name" value="Znf_C2H2_type"/>
</dbReference>
<protein>
    <recommendedName>
        <fullName evidence="4">C2H2-type domain-containing protein</fullName>
    </recommendedName>
</protein>
<dbReference type="AlphaFoldDB" id="A0AAP0Q2Y4"/>
<evidence type="ECO:0000259" key="4">
    <source>
        <dbReference type="PROSITE" id="PS50157"/>
    </source>
</evidence>
<keyword evidence="6" id="KW-1185">Reference proteome</keyword>
<feature type="signal peptide" evidence="3">
    <location>
        <begin position="1"/>
        <end position="26"/>
    </location>
</feature>
<feature type="chain" id="PRO_5042905479" description="C2H2-type domain-containing protein" evidence="3">
    <location>
        <begin position="27"/>
        <end position="430"/>
    </location>
</feature>
<dbReference type="PROSITE" id="PS00028">
    <property type="entry name" value="ZINC_FINGER_C2H2_1"/>
    <property type="match status" value="1"/>
</dbReference>